<gene>
    <name evidence="5" type="primary">LOC110984561</name>
</gene>
<dbReference type="GO" id="GO:0002116">
    <property type="term" value="C:semaphorin receptor complex"/>
    <property type="evidence" value="ECO:0007669"/>
    <property type="project" value="TreeGrafter"/>
</dbReference>
<reference evidence="5" key="1">
    <citation type="submission" date="2025-08" db="UniProtKB">
        <authorList>
            <consortium name="RefSeq"/>
        </authorList>
    </citation>
    <scope>IDENTIFICATION</scope>
</reference>
<dbReference type="SMART" id="SM00630">
    <property type="entry name" value="Sema"/>
    <property type="match status" value="1"/>
</dbReference>
<keyword evidence="2" id="KW-0732">Signal</keyword>
<dbReference type="GO" id="GO:0017154">
    <property type="term" value="F:semaphorin receptor activity"/>
    <property type="evidence" value="ECO:0007669"/>
    <property type="project" value="InterPro"/>
</dbReference>
<dbReference type="GO" id="GO:0005886">
    <property type="term" value="C:plasma membrane"/>
    <property type="evidence" value="ECO:0007669"/>
    <property type="project" value="TreeGrafter"/>
</dbReference>
<dbReference type="InterPro" id="IPR036352">
    <property type="entry name" value="Semap_dom_sf"/>
</dbReference>
<sequence length="376" mass="41624">MDVLLALLLLCLVSILSAPPLASNELQGDLAAYLELSFRNPEVLETVYTRQSKFNLLAINQGTRDVYIGAVNRAYRLDSDFNQLQGIITHEYGDRSFSDRRDSYYTKLLIIDSARGLIICGSARGICELRNFNDIAKVLISSRSGVVSERNSSPVGIITSGERYLIVGESPDRYNAPLISRRNLEGNTFLEYNFYGSAITLSHYASLDFSVSYVTIYSWDSFTYFVTFQPVDVNARTSVSKVSRVCNEARDLDAYTEITIQCSGSDGSVYSLVQAAFFGPAGPDLAASWGLQADEQVLYAVFAKNRGAGDVPTDHSAMCVYRMTDVLAAFREAVRGCIQEGGAYRAWHLEESRCYSHLVPICFPGSRVLNIVNNPI</sequence>
<name>A0A8B7Z4K2_ACAPL</name>
<dbReference type="Gene3D" id="2.130.10.10">
    <property type="entry name" value="YVTN repeat-like/Quinoprotein amine dehydrogenase"/>
    <property type="match status" value="1"/>
</dbReference>
<organism evidence="4 5">
    <name type="scientific">Acanthaster planci</name>
    <name type="common">Crown-of-thorns starfish</name>
    <dbReference type="NCBI Taxonomy" id="133434"/>
    <lineage>
        <taxon>Eukaryota</taxon>
        <taxon>Metazoa</taxon>
        <taxon>Echinodermata</taxon>
        <taxon>Eleutherozoa</taxon>
        <taxon>Asterozoa</taxon>
        <taxon>Asteroidea</taxon>
        <taxon>Valvatacea</taxon>
        <taxon>Valvatida</taxon>
        <taxon>Acanthasteridae</taxon>
        <taxon>Acanthaster</taxon>
    </lineage>
</organism>
<dbReference type="GO" id="GO:0008360">
    <property type="term" value="P:regulation of cell shape"/>
    <property type="evidence" value="ECO:0007669"/>
    <property type="project" value="TreeGrafter"/>
</dbReference>
<dbReference type="PANTHER" id="PTHR22625">
    <property type="entry name" value="PLEXIN"/>
    <property type="match status" value="1"/>
</dbReference>
<dbReference type="GeneID" id="110984561"/>
<evidence type="ECO:0000313" key="4">
    <source>
        <dbReference type="Proteomes" id="UP000694845"/>
    </source>
</evidence>
<dbReference type="AlphaFoldDB" id="A0A8B7Z4K2"/>
<dbReference type="InterPro" id="IPR001627">
    <property type="entry name" value="Semap_dom"/>
</dbReference>
<dbReference type="SUPFAM" id="SSF101912">
    <property type="entry name" value="Sema domain"/>
    <property type="match status" value="1"/>
</dbReference>
<dbReference type="PROSITE" id="PS51004">
    <property type="entry name" value="SEMA"/>
    <property type="match status" value="1"/>
</dbReference>
<dbReference type="GO" id="GO:0007162">
    <property type="term" value="P:negative regulation of cell adhesion"/>
    <property type="evidence" value="ECO:0007669"/>
    <property type="project" value="TreeGrafter"/>
</dbReference>
<dbReference type="GO" id="GO:0030334">
    <property type="term" value="P:regulation of cell migration"/>
    <property type="evidence" value="ECO:0007669"/>
    <property type="project" value="TreeGrafter"/>
</dbReference>
<evidence type="ECO:0000256" key="1">
    <source>
        <dbReference type="PROSITE-ProRule" id="PRU00352"/>
    </source>
</evidence>
<dbReference type="Proteomes" id="UP000694845">
    <property type="component" value="Unplaced"/>
</dbReference>
<keyword evidence="4" id="KW-1185">Reference proteome</keyword>
<dbReference type="Pfam" id="PF01403">
    <property type="entry name" value="Sema"/>
    <property type="match status" value="1"/>
</dbReference>
<comment type="caution">
    <text evidence="1">Lacks conserved residue(s) required for the propagation of feature annotation.</text>
</comment>
<evidence type="ECO:0000256" key="2">
    <source>
        <dbReference type="SAM" id="SignalP"/>
    </source>
</evidence>
<feature type="signal peptide" evidence="2">
    <location>
        <begin position="1"/>
        <end position="17"/>
    </location>
</feature>
<dbReference type="RefSeq" id="XP_022100563.1">
    <property type="nucleotide sequence ID" value="XM_022244871.1"/>
</dbReference>
<evidence type="ECO:0000313" key="5">
    <source>
        <dbReference type="RefSeq" id="XP_022100563.1"/>
    </source>
</evidence>
<proteinExistence type="predicted"/>
<dbReference type="OrthoDB" id="125363at2759"/>
<feature type="domain" description="Sema" evidence="3">
    <location>
        <begin position="18"/>
        <end position="376"/>
    </location>
</feature>
<accession>A0A8B7Z4K2</accession>
<protein>
    <submittedName>
        <fullName evidence="5">Plexin-A4-like</fullName>
    </submittedName>
</protein>
<feature type="chain" id="PRO_5034487926" evidence="2">
    <location>
        <begin position="18"/>
        <end position="376"/>
    </location>
</feature>
<dbReference type="PANTHER" id="PTHR22625:SF44">
    <property type="entry name" value="PLEXIN-B"/>
    <property type="match status" value="1"/>
</dbReference>
<dbReference type="InterPro" id="IPR031148">
    <property type="entry name" value="Plexin"/>
</dbReference>
<dbReference type="KEGG" id="aplc:110984561"/>
<evidence type="ECO:0000259" key="3">
    <source>
        <dbReference type="PROSITE" id="PS51004"/>
    </source>
</evidence>
<dbReference type="OMA" id="YESKCEK"/>
<dbReference type="GO" id="GO:0050772">
    <property type="term" value="P:positive regulation of axonogenesis"/>
    <property type="evidence" value="ECO:0007669"/>
    <property type="project" value="TreeGrafter"/>
</dbReference>
<dbReference type="InterPro" id="IPR015943">
    <property type="entry name" value="WD40/YVTN_repeat-like_dom_sf"/>
</dbReference>